<evidence type="ECO:0000256" key="8">
    <source>
        <dbReference type="ARBA" id="ARBA00023277"/>
    </source>
</evidence>
<dbReference type="InterPro" id="IPR013783">
    <property type="entry name" value="Ig-like_fold"/>
</dbReference>
<name>A0AAI9TGS2_PENTH</name>
<evidence type="ECO:0000256" key="12">
    <source>
        <dbReference type="SAM" id="MobiDB-lite"/>
    </source>
</evidence>
<gene>
    <name evidence="14" type="ORF">VN97_g6868</name>
</gene>
<evidence type="ECO:0000256" key="5">
    <source>
        <dbReference type="ARBA" id="ARBA00022801"/>
    </source>
</evidence>
<comment type="pathway">
    <text evidence="2 11">Glycan metabolism; cellulose degradation.</text>
</comment>
<accession>A0AAI9TGS2</accession>
<organism evidence="14 15">
    <name type="scientific">Penicillium thymicola</name>
    <dbReference type="NCBI Taxonomy" id="293382"/>
    <lineage>
        <taxon>Eukaryota</taxon>
        <taxon>Fungi</taxon>
        <taxon>Dikarya</taxon>
        <taxon>Ascomycota</taxon>
        <taxon>Pezizomycotina</taxon>
        <taxon>Eurotiomycetes</taxon>
        <taxon>Eurotiomycetidae</taxon>
        <taxon>Eurotiales</taxon>
        <taxon>Aspergillaceae</taxon>
        <taxon>Penicillium</taxon>
    </lineage>
</organism>
<dbReference type="AlphaFoldDB" id="A0AAI9TGS2"/>
<dbReference type="InterPro" id="IPR002772">
    <property type="entry name" value="Glyco_hydro_3_C"/>
</dbReference>
<dbReference type="Pfam" id="PF07691">
    <property type="entry name" value="PA14"/>
    <property type="match status" value="1"/>
</dbReference>
<keyword evidence="8 11" id="KW-0119">Carbohydrate metabolism</keyword>
<dbReference type="InterPro" id="IPR011658">
    <property type="entry name" value="PA14_dom"/>
</dbReference>
<dbReference type="SUPFAM" id="SSF51445">
    <property type="entry name" value="(Trans)glycosidases"/>
    <property type="match status" value="1"/>
</dbReference>
<dbReference type="Gene3D" id="3.20.20.300">
    <property type="entry name" value="Glycoside hydrolase, family 3, N-terminal domain"/>
    <property type="match status" value="1"/>
</dbReference>
<dbReference type="SUPFAM" id="SSF52279">
    <property type="entry name" value="Beta-D-glucan exohydrolase, C-terminal domain"/>
    <property type="match status" value="1"/>
</dbReference>
<evidence type="ECO:0000256" key="3">
    <source>
        <dbReference type="ARBA" id="ARBA00005336"/>
    </source>
</evidence>
<proteinExistence type="inferred from homology"/>
<dbReference type="InterPro" id="IPR026891">
    <property type="entry name" value="Fn3-like"/>
</dbReference>
<dbReference type="GO" id="GO:0008422">
    <property type="term" value="F:beta-glucosidase activity"/>
    <property type="evidence" value="ECO:0007669"/>
    <property type="project" value="UniProtKB-EC"/>
</dbReference>
<dbReference type="InterPro" id="IPR036962">
    <property type="entry name" value="Glyco_hydro_3_N_sf"/>
</dbReference>
<dbReference type="SUPFAM" id="SSF56988">
    <property type="entry name" value="Anthrax protective antigen"/>
    <property type="match status" value="1"/>
</dbReference>
<dbReference type="InterPro" id="IPR001764">
    <property type="entry name" value="Glyco_hydro_3_N"/>
</dbReference>
<dbReference type="Pfam" id="PF01915">
    <property type="entry name" value="Glyco_hydro_3_C"/>
    <property type="match status" value="1"/>
</dbReference>
<reference evidence="14" key="2">
    <citation type="journal article" date="2016" name="Fungal Biol.">
        <title>Ochratoxin A production by Penicillium thymicola.</title>
        <authorList>
            <person name="Nguyen H.D.T."/>
            <person name="McMullin D.R."/>
            <person name="Ponomareva E."/>
            <person name="Riley R."/>
            <person name="Pomraning K.R."/>
            <person name="Baker S.E."/>
            <person name="Seifert K.A."/>
        </authorList>
    </citation>
    <scope>NUCLEOTIDE SEQUENCE</scope>
    <source>
        <strain evidence="14">DAOM 180753</strain>
    </source>
</reference>
<keyword evidence="9 11" id="KW-0326">Glycosidase</keyword>
<comment type="caution">
    <text evidence="14">The sequence shown here is derived from an EMBL/GenBank/DDBJ whole genome shotgun (WGS) entry which is preliminary data.</text>
</comment>
<dbReference type="InterPro" id="IPR019800">
    <property type="entry name" value="Glyco_hydro_3_AS"/>
</dbReference>
<evidence type="ECO:0000313" key="15">
    <source>
        <dbReference type="Proteomes" id="UP001227192"/>
    </source>
</evidence>
<keyword evidence="6" id="KW-0136">Cellulose degradation</keyword>
<evidence type="ECO:0000313" key="14">
    <source>
        <dbReference type="EMBL" id="KAJ9486468.1"/>
    </source>
</evidence>
<dbReference type="Gene3D" id="2.60.120.260">
    <property type="entry name" value="Galactose-binding domain-like"/>
    <property type="match status" value="1"/>
</dbReference>
<dbReference type="Proteomes" id="UP001227192">
    <property type="component" value="Unassembled WGS sequence"/>
</dbReference>
<protein>
    <recommendedName>
        <fullName evidence="4 11">beta-glucosidase</fullName>
        <ecNumber evidence="4 11">3.2.1.21</ecNumber>
    </recommendedName>
</protein>
<dbReference type="PROSITE" id="PS00775">
    <property type="entry name" value="GLYCOSYL_HYDROL_F3"/>
    <property type="match status" value="1"/>
</dbReference>
<keyword evidence="15" id="KW-1185">Reference proteome</keyword>
<dbReference type="Gene3D" id="2.60.40.10">
    <property type="entry name" value="Immunoglobulins"/>
    <property type="match status" value="1"/>
</dbReference>
<evidence type="ECO:0000256" key="10">
    <source>
        <dbReference type="ARBA" id="ARBA00023326"/>
    </source>
</evidence>
<dbReference type="SMART" id="SM01217">
    <property type="entry name" value="Fn3_like"/>
    <property type="match status" value="1"/>
</dbReference>
<comment type="similarity">
    <text evidence="3 11">Belongs to the glycosyl hydrolase 3 family.</text>
</comment>
<evidence type="ECO:0000256" key="4">
    <source>
        <dbReference type="ARBA" id="ARBA00012744"/>
    </source>
</evidence>
<keyword evidence="10 11" id="KW-0624">Polysaccharide degradation</keyword>
<evidence type="ECO:0000256" key="11">
    <source>
        <dbReference type="RuleBase" id="RU361161"/>
    </source>
</evidence>
<dbReference type="PROSITE" id="PS51820">
    <property type="entry name" value="PA14"/>
    <property type="match status" value="1"/>
</dbReference>
<dbReference type="Pfam" id="PF00933">
    <property type="entry name" value="Glyco_hydro_3"/>
    <property type="match status" value="1"/>
</dbReference>
<evidence type="ECO:0000256" key="2">
    <source>
        <dbReference type="ARBA" id="ARBA00004987"/>
    </source>
</evidence>
<evidence type="ECO:0000256" key="7">
    <source>
        <dbReference type="ARBA" id="ARBA00023180"/>
    </source>
</evidence>
<dbReference type="Pfam" id="PF14310">
    <property type="entry name" value="Fn3-like"/>
    <property type="match status" value="1"/>
</dbReference>
<evidence type="ECO:0000256" key="1">
    <source>
        <dbReference type="ARBA" id="ARBA00000448"/>
    </source>
</evidence>
<dbReference type="PANTHER" id="PTHR42715">
    <property type="entry name" value="BETA-GLUCOSIDASE"/>
    <property type="match status" value="1"/>
</dbReference>
<dbReference type="GO" id="GO:0030245">
    <property type="term" value="P:cellulose catabolic process"/>
    <property type="evidence" value="ECO:0007669"/>
    <property type="project" value="UniProtKB-KW"/>
</dbReference>
<dbReference type="SMART" id="SM00758">
    <property type="entry name" value="PA14"/>
    <property type="match status" value="1"/>
</dbReference>
<dbReference type="InterPro" id="IPR036881">
    <property type="entry name" value="Glyco_hydro_3_C_sf"/>
</dbReference>
<dbReference type="InterPro" id="IPR050288">
    <property type="entry name" value="Cellulose_deg_GH3"/>
</dbReference>
<sequence>MKHFILNDTETRRFNVDQTIDERTLREVYMKPFTMVLEAAPWTAMVSYPKVNGIHADMSSFALQKLLREEMQFDGLVMSDWGGCNSTAESLIAGTDLEMPGPPIRRGELLFSAIRDGQVDETKHLDTSVRRALQLLERAALLPSLERLNGEVEPPEQEKRAYEQPSDNKTFHKTPTAGGSGSAAVNPFYITTPEECLIEALHEVHPGIRVSYDQGIPFTLRPPLFGDALLVPEGSKQRQGVKVEFFAGHEFQGPVVATTFWVNSLLYMMSDGDVPLSLKRKPYCYIVTGVVRPKVSGQYTLSIANTGKAKLFIDGQLLIDNPEWTTTTGDFLGCSSEDKTVSLRLEVGCTYSLQVDNVVTLPLVESFGNTLFPAVSGLRLGLSLNEDEDIMLDCAVQSARESDVVILIVGHNKDSEGEGGDRADMELPGRTNELVSSVCAVNPSTIVIVQAGSAITMPWADKAGAIVLGWYQGQENGHALANALLGHCNFSGKAPITFPKKLADHGSSQWFPAEAAQDRTVFGEGVLMGYRSFDEHKIEPLWPFGFGLSYTTFELSNIHIKGILSASSISDVTVRTTVSNTGRFGGHEVIQVYASPSESIRENGLQSFPKTLVGFTKVWVPAGESRDARIVVRNEDFRWYDVKAGTWRLDTGTYTFFVGTSVRDIVRKLKLNIV</sequence>
<dbReference type="EMBL" id="LACB01000207">
    <property type="protein sequence ID" value="KAJ9486468.1"/>
    <property type="molecule type" value="Genomic_DNA"/>
</dbReference>
<keyword evidence="7" id="KW-0325">Glycoprotein</keyword>
<dbReference type="Gene3D" id="3.40.50.1700">
    <property type="entry name" value="Glycoside hydrolase family 3 C-terminal domain"/>
    <property type="match status" value="1"/>
</dbReference>
<reference evidence="14" key="1">
    <citation type="submission" date="2015-06" db="EMBL/GenBank/DDBJ databases">
        <authorList>
            <person name="Nguyen H."/>
        </authorList>
    </citation>
    <scope>NUCLEOTIDE SEQUENCE</scope>
    <source>
        <strain evidence="14">DAOM 180753</strain>
    </source>
</reference>
<dbReference type="InterPro" id="IPR037524">
    <property type="entry name" value="PA14/GLEYA"/>
</dbReference>
<dbReference type="InterPro" id="IPR017853">
    <property type="entry name" value="GH"/>
</dbReference>
<keyword evidence="5 11" id="KW-0378">Hydrolase</keyword>
<feature type="region of interest" description="Disordered" evidence="12">
    <location>
        <begin position="149"/>
        <end position="179"/>
    </location>
</feature>
<evidence type="ECO:0000256" key="6">
    <source>
        <dbReference type="ARBA" id="ARBA00023001"/>
    </source>
</evidence>
<comment type="catalytic activity">
    <reaction evidence="1 11">
        <text>Hydrolysis of terminal, non-reducing beta-D-glucosyl residues with release of beta-D-glucose.</text>
        <dbReference type="EC" id="3.2.1.21"/>
    </reaction>
</comment>
<feature type="domain" description="PA14" evidence="13">
    <location>
        <begin position="236"/>
        <end position="396"/>
    </location>
</feature>
<evidence type="ECO:0000259" key="13">
    <source>
        <dbReference type="PROSITE" id="PS51820"/>
    </source>
</evidence>
<dbReference type="EC" id="3.2.1.21" evidence="4 11"/>
<evidence type="ECO:0000256" key="9">
    <source>
        <dbReference type="ARBA" id="ARBA00023295"/>
    </source>
</evidence>
<dbReference type="PANTHER" id="PTHR42715:SF10">
    <property type="entry name" value="BETA-GLUCOSIDASE"/>
    <property type="match status" value="1"/>
</dbReference>